<proteinExistence type="predicted"/>
<reference evidence="1 2" key="1">
    <citation type="submission" date="2015-01" db="EMBL/GenBank/DDBJ databases">
        <title>The Genome Sequence of Exophiala sideris CBS121828.</title>
        <authorList>
            <consortium name="The Broad Institute Genomics Platform"/>
            <person name="Cuomo C."/>
            <person name="de Hoog S."/>
            <person name="Gorbushina A."/>
            <person name="Stielow B."/>
            <person name="Teixiera M."/>
            <person name="Abouelleil A."/>
            <person name="Chapman S.B."/>
            <person name="Priest M."/>
            <person name="Young S.K."/>
            <person name="Wortman J."/>
            <person name="Nusbaum C."/>
            <person name="Birren B."/>
        </authorList>
    </citation>
    <scope>NUCLEOTIDE SEQUENCE [LARGE SCALE GENOMIC DNA]</scope>
    <source>
        <strain evidence="1 2">CBS 121828</strain>
    </source>
</reference>
<protein>
    <submittedName>
        <fullName evidence="1">Uncharacterized protein</fullName>
    </submittedName>
</protein>
<sequence length="135" mass="14889">MSTPIPLIILGKIPADQSAVTEALKPEYEVIKIFESVEAFADGLSALLESPDRKPAGAFMGGVFSHEEFDAARAVPEATSFPWMRPIRTKPGNEHMMTPAHAPPPDMLAALARNCLDVHEEVIKERKGAEQVWYY</sequence>
<dbReference type="HOGENOM" id="CLU_1815768_0_0_1"/>
<gene>
    <name evidence="1" type="ORF">PV11_08089</name>
</gene>
<accession>A0A0D1Z108</accession>
<dbReference type="Proteomes" id="UP000053599">
    <property type="component" value="Unassembled WGS sequence"/>
</dbReference>
<evidence type="ECO:0000313" key="1">
    <source>
        <dbReference type="EMBL" id="KIV80598.1"/>
    </source>
</evidence>
<organism evidence="1 2">
    <name type="scientific">Exophiala sideris</name>
    <dbReference type="NCBI Taxonomy" id="1016849"/>
    <lineage>
        <taxon>Eukaryota</taxon>
        <taxon>Fungi</taxon>
        <taxon>Dikarya</taxon>
        <taxon>Ascomycota</taxon>
        <taxon>Pezizomycotina</taxon>
        <taxon>Eurotiomycetes</taxon>
        <taxon>Chaetothyriomycetidae</taxon>
        <taxon>Chaetothyriales</taxon>
        <taxon>Herpotrichiellaceae</taxon>
        <taxon>Exophiala</taxon>
    </lineage>
</organism>
<dbReference type="EMBL" id="KN846953">
    <property type="protein sequence ID" value="KIV80598.1"/>
    <property type="molecule type" value="Genomic_DNA"/>
</dbReference>
<name>A0A0D1Z108_9EURO</name>
<evidence type="ECO:0000313" key="2">
    <source>
        <dbReference type="Proteomes" id="UP000053599"/>
    </source>
</evidence>
<dbReference type="AlphaFoldDB" id="A0A0D1Z108"/>
<dbReference type="OrthoDB" id="3649348at2759"/>